<dbReference type="InterPro" id="IPR013655">
    <property type="entry name" value="PAS_fold_3"/>
</dbReference>
<dbReference type="SMART" id="SM00267">
    <property type="entry name" value="GGDEF"/>
    <property type="match status" value="1"/>
</dbReference>
<organism evidence="3 4">
    <name type="scientific">Candidatus Anaerobiospirillum pullistercoris</name>
    <dbReference type="NCBI Taxonomy" id="2838452"/>
    <lineage>
        <taxon>Bacteria</taxon>
        <taxon>Pseudomonadati</taxon>
        <taxon>Pseudomonadota</taxon>
        <taxon>Gammaproteobacteria</taxon>
        <taxon>Aeromonadales</taxon>
        <taxon>Succinivibrionaceae</taxon>
        <taxon>Anaerobiospirillum</taxon>
    </lineage>
</organism>
<dbReference type="PANTHER" id="PTHR46663:SF4">
    <property type="entry name" value="DIGUANYLATE CYCLASE DGCT-RELATED"/>
    <property type="match status" value="1"/>
</dbReference>
<dbReference type="InterPro" id="IPR043128">
    <property type="entry name" value="Rev_trsase/Diguanyl_cyclase"/>
</dbReference>
<dbReference type="PROSITE" id="PS50887">
    <property type="entry name" value="GGDEF"/>
    <property type="match status" value="1"/>
</dbReference>
<feature type="compositionally biased region" description="Polar residues" evidence="1">
    <location>
        <begin position="55"/>
        <end position="64"/>
    </location>
</feature>
<feature type="region of interest" description="Disordered" evidence="1">
    <location>
        <begin position="47"/>
        <end position="102"/>
    </location>
</feature>
<dbReference type="SUPFAM" id="SSF55073">
    <property type="entry name" value="Nucleotide cyclase"/>
    <property type="match status" value="1"/>
</dbReference>
<reference evidence="3" key="1">
    <citation type="journal article" date="2021" name="PeerJ">
        <title>Extensive microbial diversity within the chicken gut microbiome revealed by metagenomics and culture.</title>
        <authorList>
            <person name="Gilroy R."/>
            <person name="Ravi A."/>
            <person name="Getino M."/>
            <person name="Pursley I."/>
            <person name="Horton D.L."/>
            <person name="Alikhan N.F."/>
            <person name="Baker D."/>
            <person name="Gharbi K."/>
            <person name="Hall N."/>
            <person name="Watson M."/>
            <person name="Adriaenssens E.M."/>
            <person name="Foster-Nyarko E."/>
            <person name="Jarju S."/>
            <person name="Secka A."/>
            <person name="Antonio M."/>
            <person name="Oren A."/>
            <person name="Chaudhuri R.R."/>
            <person name="La Ragione R."/>
            <person name="Hildebrand F."/>
            <person name="Pallen M.J."/>
        </authorList>
    </citation>
    <scope>NUCLEOTIDE SEQUENCE</scope>
    <source>
        <strain evidence="3">USASDec5-558</strain>
    </source>
</reference>
<proteinExistence type="predicted"/>
<dbReference type="NCBIfam" id="TIGR00254">
    <property type="entry name" value="GGDEF"/>
    <property type="match status" value="1"/>
</dbReference>
<dbReference type="Pfam" id="PF08447">
    <property type="entry name" value="PAS_3"/>
    <property type="match status" value="1"/>
</dbReference>
<dbReference type="InterPro" id="IPR035965">
    <property type="entry name" value="PAS-like_dom_sf"/>
</dbReference>
<gene>
    <name evidence="3" type="ORF">H9850_05980</name>
</gene>
<dbReference type="CDD" id="cd00130">
    <property type="entry name" value="PAS"/>
    <property type="match status" value="1"/>
</dbReference>
<evidence type="ECO:0000313" key="3">
    <source>
        <dbReference type="EMBL" id="HIX57002.1"/>
    </source>
</evidence>
<dbReference type="SMART" id="SM00086">
    <property type="entry name" value="PAC"/>
    <property type="match status" value="1"/>
</dbReference>
<dbReference type="Gene3D" id="3.30.70.270">
    <property type="match status" value="1"/>
</dbReference>
<feature type="domain" description="GGDEF" evidence="2">
    <location>
        <begin position="574"/>
        <end position="706"/>
    </location>
</feature>
<dbReference type="EMBL" id="DXEV01000114">
    <property type="protein sequence ID" value="HIX57002.1"/>
    <property type="molecule type" value="Genomic_DNA"/>
</dbReference>
<evidence type="ECO:0000256" key="1">
    <source>
        <dbReference type="SAM" id="MobiDB-lite"/>
    </source>
</evidence>
<protein>
    <submittedName>
        <fullName evidence="3">Sensor domain-containing diguanylate cyclase</fullName>
    </submittedName>
</protein>
<dbReference type="InterPro" id="IPR052163">
    <property type="entry name" value="DGC-Regulatory_Protein"/>
</dbReference>
<comment type="caution">
    <text evidence="3">The sequence shown here is derived from an EMBL/GenBank/DDBJ whole genome shotgun (WGS) entry which is preliminary data.</text>
</comment>
<sequence>MPQSTSLTLEVDSFQPSNFNSGDSTADKKNQQPFAALAARMHISLPADSDADAGNVNNAVSAKQNPHRSEVSTTAQDVSGVPTSPDVSASTTAQEATAATSAPMHASVYETPSAAVPVVTACEDQEILSLFDAAVNNANTAVPASHAAAAHAAHAAHATHVAHAALMALAPQIKATCASNSAVATTKTPPQENCACLDLDDVGEHLSSPPDANALNSQAPACSTAQSSSKDCTAGAATCDTSATEDELLAALAAGNELYTLGLPAMTFNSNGNFEWSGSASGLFDGGDKHQIKARQNKVAVTTLPGFFAYDNATTTFYLDEQAASMLGVEWKSEGIDFKDFLNIIRYVDRDLIMRFIQQPLGESEDTMYFEFHVIKGPMRGNKYYLNTGALVRDTNGELLLSSGFFSFISTDTKRTSLHEMGKDGSWDWDGVTGKTHFSDSYKQMLGYEPDDPTFPPTFELWAKELVHPEDRANTADKQRLVLASPEHGDNFECCVRLKHKDGHYIWTLGRGMVLGRDEKGRALRLSGTNTDIEYVRYNTDITRTVSWTDKLTGLQNRKYFDANRDNYLTDNRDSLCCLFADVTGLKMLNDCLGHDEGDKLLRLAAQALRGAYNLPCDIIRYGGDEFLMMLPNCHKVQLEMLSFSVEGMCHGLSSEADNMPILIGCGVASLSEANGDLNKMIALADQRAQEVKNAKRAENYRLLHAYIERRLGYDIDYRDSRVIEID</sequence>
<reference evidence="3" key="2">
    <citation type="submission" date="2021-04" db="EMBL/GenBank/DDBJ databases">
        <authorList>
            <person name="Gilroy R."/>
        </authorList>
    </citation>
    <scope>NUCLEOTIDE SEQUENCE</scope>
    <source>
        <strain evidence="3">USASDec5-558</strain>
    </source>
</reference>
<evidence type="ECO:0000313" key="4">
    <source>
        <dbReference type="Proteomes" id="UP000886829"/>
    </source>
</evidence>
<dbReference type="AlphaFoldDB" id="A0A9D1WEY3"/>
<accession>A0A9D1WEY3</accession>
<dbReference type="InterPro" id="IPR001610">
    <property type="entry name" value="PAC"/>
</dbReference>
<feature type="compositionally biased region" description="Polar residues" evidence="1">
    <location>
        <begin position="71"/>
        <end position="87"/>
    </location>
</feature>
<dbReference type="Proteomes" id="UP000886829">
    <property type="component" value="Unassembled WGS sequence"/>
</dbReference>
<feature type="compositionally biased region" description="Polar residues" evidence="1">
    <location>
        <begin position="1"/>
        <end position="24"/>
    </location>
</feature>
<name>A0A9D1WEY3_9GAMM</name>
<dbReference type="InterPro" id="IPR000160">
    <property type="entry name" value="GGDEF_dom"/>
</dbReference>
<dbReference type="PANTHER" id="PTHR46663">
    <property type="entry name" value="DIGUANYLATE CYCLASE DGCT-RELATED"/>
    <property type="match status" value="1"/>
</dbReference>
<feature type="compositionally biased region" description="Low complexity" evidence="1">
    <location>
        <begin position="88"/>
        <end position="102"/>
    </location>
</feature>
<feature type="region of interest" description="Disordered" evidence="1">
    <location>
        <begin position="1"/>
        <end position="33"/>
    </location>
</feature>
<dbReference type="Gene3D" id="3.30.450.20">
    <property type="entry name" value="PAS domain"/>
    <property type="match status" value="1"/>
</dbReference>
<dbReference type="Pfam" id="PF00990">
    <property type="entry name" value="GGDEF"/>
    <property type="match status" value="1"/>
</dbReference>
<dbReference type="CDD" id="cd01949">
    <property type="entry name" value="GGDEF"/>
    <property type="match status" value="1"/>
</dbReference>
<dbReference type="InterPro" id="IPR000014">
    <property type="entry name" value="PAS"/>
</dbReference>
<evidence type="ECO:0000259" key="2">
    <source>
        <dbReference type="PROSITE" id="PS50887"/>
    </source>
</evidence>
<dbReference type="InterPro" id="IPR029787">
    <property type="entry name" value="Nucleotide_cyclase"/>
</dbReference>
<dbReference type="SUPFAM" id="SSF55785">
    <property type="entry name" value="PYP-like sensor domain (PAS domain)"/>
    <property type="match status" value="1"/>
</dbReference>